<reference evidence="13" key="1">
    <citation type="submission" date="2025-08" db="UniProtKB">
        <authorList>
            <consortium name="RefSeq"/>
        </authorList>
    </citation>
    <scope>IDENTIFICATION</scope>
    <source>
        <tissue evidence="13">Testes</tissue>
    </source>
</reference>
<evidence type="ECO:0000256" key="5">
    <source>
        <dbReference type="ARBA" id="ARBA00023040"/>
    </source>
</evidence>
<keyword evidence="4 10" id="KW-1133">Transmembrane helix</keyword>
<gene>
    <name evidence="13" type="primary">LOC100371205</name>
</gene>
<evidence type="ECO:0000256" key="8">
    <source>
        <dbReference type="ARBA" id="ARBA00023224"/>
    </source>
</evidence>
<keyword evidence="3 9" id="KW-0812">Transmembrane</keyword>
<protein>
    <submittedName>
        <fullName evidence="13">D(2) dopamine receptor-like</fullName>
    </submittedName>
</protein>
<feature type="transmembrane region" description="Helical" evidence="10">
    <location>
        <begin position="69"/>
        <end position="88"/>
    </location>
</feature>
<dbReference type="RefSeq" id="XP_002734016.1">
    <property type="nucleotide sequence ID" value="XM_002733970.1"/>
</dbReference>
<feature type="transmembrane region" description="Helical" evidence="10">
    <location>
        <begin position="152"/>
        <end position="173"/>
    </location>
</feature>
<dbReference type="Gene3D" id="1.20.1070.10">
    <property type="entry name" value="Rhodopsin 7-helix transmembrane proteins"/>
    <property type="match status" value="1"/>
</dbReference>
<sequence length="322" mass="36769">MNAMETSYSWNHAIHNGSRQMVDELTNTLDCYGLLFYIQFGVMVFLSIPVVFGNILVILAVYQNHNLRTIPNCFIVSLAIADTLVGVSGTPMKALLYGLGGVTEKWTCVVICIFAFNPIGASLIHLMAIGIDRYIAILHPLHYHQWITMSRVKVVIAILLTYCLVAFVPTLILNDSTHNNCYELIRPLMREPGMYVFVLGFAIPFITMVIMYLRIFSTARHHLRRIYPNLEETQQQHYMKRELKAAITPCLVLGVLFICWIPQFIDAAMNRYELCSAAERFIADVFILINSGANPLIYALLNKEFRQNFRKSIFKMKGKLCK</sequence>
<dbReference type="PROSITE" id="PS00237">
    <property type="entry name" value="G_PROTEIN_RECEP_F1_1"/>
    <property type="match status" value="1"/>
</dbReference>
<evidence type="ECO:0000256" key="7">
    <source>
        <dbReference type="ARBA" id="ARBA00023170"/>
    </source>
</evidence>
<evidence type="ECO:0000256" key="4">
    <source>
        <dbReference type="ARBA" id="ARBA00022989"/>
    </source>
</evidence>
<evidence type="ECO:0000313" key="12">
    <source>
        <dbReference type="Proteomes" id="UP000694865"/>
    </source>
</evidence>
<feature type="transmembrane region" description="Helical" evidence="10">
    <location>
        <begin position="245"/>
        <end position="265"/>
    </location>
</feature>
<dbReference type="GeneID" id="100371205"/>
<feature type="transmembrane region" description="Helical" evidence="10">
    <location>
        <begin position="193"/>
        <end position="215"/>
    </location>
</feature>
<feature type="transmembrane region" description="Helical" evidence="10">
    <location>
        <begin position="34"/>
        <end position="62"/>
    </location>
</feature>
<dbReference type="Pfam" id="PF00001">
    <property type="entry name" value="7tm_1"/>
    <property type="match status" value="1"/>
</dbReference>
<dbReference type="PANTHER" id="PTHR24249">
    <property type="entry name" value="HISTAMINE RECEPTOR-RELATED G-PROTEIN COUPLED RECEPTOR"/>
    <property type="match status" value="1"/>
</dbReference>
<evidence type="ECO:0000313" key="13">
    <source>
        <dbReference type="RefSeq" id="XP_002734016.1"/>
    </source>
</evidence>
<comment type="similarity">
    <text evidence="9">Belongs to the G-protein coupled receptor 1 family.</text>
</comment>
<dbReference type="InterPro" id="IPR017452">
    <property type="entry name" value="GPCR_Rhodpsn_7TM"/>
</dbReference>
<dbReference type="SUPFAM" id="SSF81321">
    <property type="entry name" value="Family A G protein-coupled receptor-like"/>
    <property type="match status" value="1"/>
</dbReference>
<organism evidence="12 13">
    <name type="scientific">Saccoglossus kowalevskii</name>
    <name type="common">Acorn worm</name>
    <dbReference type="NCBI Taxonomy" id="10224"/>
    <lineage>
        <taxon>Eukaryota</taxon>
        <taxon>Metazoa</taxon>
        <taxon>Hemichordata</taxon>
        <taxon>Enteropneusta</taxon>
        <taxon>Harrimaniidae</taxon>
        <taxon>Saccoglossus</taxon>
    </lineage>
</organism>
<proteinExistence type="inferred from homology"/>
<comment type="subcellular location">
    <subcellularLocation>
        <location evidence="1">Cell membrane</location>
        <topology evidence="1">Multi-pass membrane protein</topology>
    </subcellularLocation>
</comment>
<accession>A0ABM0GNR9</accession>
<dbReference type="InterPro" id="IPR000276">
    <property type="entry name" value="GPCR_Rhodpsn"/>
</dbReference>
<evidence type="ECO:0000256" key="10">
    <source>
        <dbReference type="SAM" id="Phobius"/>
    </source>
</evidence>
<feature type="domain" description="G-protein coupled receptors family 1 profile" evidence="11">
    <location>
        <begin position="53"/>
        <end position="298"/>
    </location>
</feature>
<feature type="transmembrane region" description="Helical" evidence="10">
    <location>
        <begin position="108"/>
        <end position="131"/>
    </location>
</feature>
<evidence type="ECO:0000256" key="9">
    <source>
        <dbReference type="RuleBase" id="RU000688"/>
    </source>
</evidence>
<dbReference type="SMART" id="SM01381">
    <property type="entry name" value="7TM_GPCR_Srsx"/>
    <property type="match status" value="1"/>
</dbReference>
<keyword evidence="5 9" id="KW-0297">G-protein coupled receptor</keyword>
<name>A0ABM0GNR9_SACKO</name>
<dbReference type="PANTHER" id="PTHR24249:SF372">
    <property type="entry name" value="G-PROTEIN COUPLED RECEPTORS FAMILY 1 PROFILE DOMAIN-CONTAINING PROTEIN"/>
    <property type="match status" value="1"/>
</dbReference>
<keyword evidence="2" id="KW-1003">Cell membrane</keyword>
<dbReference type="PRINTS" id="PR00237">
    <property type="entry name" value="GPCRRHODOPSN"/>
</dbReference>
<keyword evidence="12" id="KW-1185">Reference proteome</keyword>
<feature type="transmembrane region" description="Helical" evidence="10">
    <location>
        <begin position="281"/>
        <end position="301"/>
    </location>
</feature>
<dbReference type="PROSITE" id="PS50262">
    <property type="entry name" value="G_PROTEIN_RECEP_F1_2"/>
    <property type="match status" value="1"/>
</dbReference>
<evidence type="ECO:0000256" key="3">
    <source>
        <dbReference type="ARBA" id="ARBA00022692"/>
    </source>
</evidence>
<dbReference type="Proteomes" id="UP000694865">
    <property type="component" value="Unplaced"/>
</dbReference>
<keyword evidence="7 9" id="KW-0675">Receptor</keyword>
<evidence type="ECO:0000256" key="6">
    <source>
        <dbReference type="ARBA" id="ARBA00023136"/>
    </source>
</evidence>
<evidence type="ECO:0000256" key="1">
    <source>
        <dbReference type="ARBA" id="ARBA00004651"/>
    </source>
</evidence>
<keyword evidence="6 10" id="KW-0472">Membrane</keyword>
<evidence type="ECO:0000256" key="2">
    <source>
        <dbReference type="ARBA" id="ARBA00022475"/>
    </source>
</evidence>
<evidence type="ECO:0000259" key="11">
    <source>
        <dbReference type="PROSITE" id="PS50262"/>
    </source>
</evidence>
<keyword evidence="8 9" id="KW-0807">Transducer</keyword>
<dbReference type="InterPro" id="IPR050569">
    <property type="entry name" value="TAAR"/>
</dbReference>